<keyword evidence="1" id="KW-0175">Coiled coil</keyword>
<proteinExistence type="predicted"/>
<dbReference type="EMBL" id="CP077080">
    <property type="protein sequence ID" value="QXI54345.1"/>
    <property type="molecule type" value="Genomic_DNA"/>
</dbReference>
<protein>
    <submittedName>
        <fullName evidence="2">Alpha-xenorhabdolysin family binary toxin subunit A</fullName>
    </submittedName>
</protein>
<organism evidence="2 3">
    <name type="scientific">Pseudomonas canavaninivorans</name>
    <dbReference type="NCBI Taxonomy" id="2842348"/>
    <lineage>
        <taxon>Bacteria</taxon>
        <taxon>Pseudomonadati</taxon>
        <taxon>Pseudomonadota</taxon>
        <taxon>Gammaproteobacteria</taxon>
        <taxon>Pseudomonadales</taxon>
        <taxon>Pseudomonadaceae</taxon>
        <taxon>Pseudomonas</taxon>
    </lineage>
</organism>
<dbReference type="RefSeq" id="WP_217861244.1">
    <property type="nucleotide sequence ID" value="NZ_CP077080.1"/>
</dbReference>
<dbReference type="InterPro" id="IPR047760">
    <property type="entry name" value="XaxB-like"/>
</dbReference>
<dbReference type="NCBIfam" id="NF033927">
    <property type="entry name" value="alph_xenorhab_B"/>
    <property type="match status" value="1"/>
</dbReference>
<name>A0ABX8QG73_PSECO</name>
<dbReference type="CDD" id="cd22657">
    <property type="entry name" value="ClyA_XaxA-like"/>
    <property type="match status" value="1"/>
</dbReference>
<reference evidence="2 3" key="1">
    <citation type="journal article" date="2021" name="Microorganisms">
        <title>The Ever-Expanding Pseudomonas Genus: Description of 43 New Species and Partition of the Pseudomonas putida Group.</title>
        <authorList>
            <person name="Girard L."/>
            <person name="Lood C."/>
            <person name="Hofte M."/>
            <person name="Vandamme P."/>
            <person name="Rokni-Zadeh H."/>
            <person name="van Noort V."/>
            <person name="Lavigne R."/>
            <person name="De Mot R."/>
        </authorList>
    </citation>
    <scope>NUCLEOTIDE SEQUENCE [LARGE SCALE GENOMIC DNA]</scope>
    <source>
        <strain evidence="2 3">SWRI17</strain>
    </source>
</reference>
<evidence type="ECO:0000313" key="3">
    <source>
        <dbReference type="Proteomes" id="UP000824066"/>
    </source>
</evidence>
<evidence type="ECO:0000256" key="1">
    <source>
        <dbReference type="SAM" id="Coils"/>
    </source>
</evidence>
<dbReference type="Proteomes" id="UP000824066">
    <property type="component" value="Chromosome"/>
</dbReference>
<accession>A0ABX8QG73</accession>
<gene>
    <name evidence="2" type="ORF">KSS97_05210</name>
</gene>
<feature type="coiled-coil region" evidence="1">
    <location>
        <begin position="279"/>
        <end position="327"/>
    </location>
</feature>
<dbReference type="NCBIfam" id="NF033928">
    <property type="entry name" value="alph_xenorhab_A"/>
    <property type="match status" value="1"/>
</dbReference>
<keyword evidence="3" id="KW-1185">Reference proteome</keyword>
<evidence type="ECO:0000313" key="2">
    <source>
        <dbReference type="EMBL" id="QXI54345.1"/>
    </source>
</evidence>
<sequence>MSTLDDTPIASRAFNTLTTQFMGAVSGTLPGVEREKGLLVTHDDIRNIKRYIMRGLSLPTNAAEIEQIYKYDQLNVNGLRSADMQVLYTSIKDHSETWSKIETGMKTVGSDLHVFADNLIFISNEIIKYLNTIPSFISGAGKIGHLSPEEIENLPEIQLTPEELPRSYNLPGLTDQLKELIEERSKSTHTVKAQITQFKDAINHSIKPALDLKLALINSQDFGEDTIRQNEQLLVLSERIKGRQVEIESYSKKKWWGLVGGLPGLVVTATVFGKKAQRARRYQQELIDERRTIEETLRTNHKLLAHLNSLETDMHELKARVESAAGSSSNLESLWELIQTYIDTSCSRVNGVTNAMYLVSFAARLSTMAYNWTRIKEQAHDLLTAFNNATNETLSLGPFKPTPLQTLSLSSALLPLTFENYAMSRTHSIETETGYTLPDIKEIQAYRAQLNHKISMLSNLYIPALADEFTALRKALSNTDDQAKRAATQIPVALQANQIVRLHGAIEKLRENPTPEEQEAIESFSQEIKQLIDDALSETDRHVVALDKSLTSLNAVTLSDNEHRTRELDDTINKNELRAGTEQTTIRRLVVQETKLNESIKLLESTNGFSLIKHLLLTAGTLGLMSLSPPQLKLIRQGVDVAGKLLGLVVGSIKYDNLIEARHQLQIQLDRHRETSALTQKELGVLRNRHQLLVEAQSVPPLREAYSNEISQLSGSIGHFLNLNNHGTSAELETVILTFLRESAVLADHLNSFRQEWRH</sequence>